<comment type="caution">
    <text evidence="2">The sequence shown here is derived from an EMBL/GenBank/DDBJ whole genome shotgun (WGS) entry which is preliminary data.</text>
</comment>
<dbReference type="Gene3D" id="3.30.70.1060">
    <property type="entry name" value="Dimeric alpha+beta barrel"/>
    <property type="match status" value="1"/>
</dbReference>
<sequence length="43" mass="5014">MLFAVRMDVDIPRDLDPGVRADLVAREKAYCRELQKSGEWLHI</sequence>
<dbReference type="Pfam" id="PF02426">
    <property type="entry name" value="MIase"/>
    <property type="match status" value="1"/>
</dbReference>
<reference evidence="2" key="1">
    <citation type="journal article" date="2014" name="Int. J. Syst. Evol. Microbiol.">
        <title>Complete genome sequence of Corynebacterium casei LMG S-19264T (=DSM 44701T), isolated from a smear-ripened cheese.</title>
        <authorList>
            <consortium name="US DOE Joint Genome Institute (JGI-PGF)"/>
            <person name="Walter F."/>
            <person name="Albersmeier A."/>
            <person name="Kalinowski J."/>
            <person name="Ruckert C."/>
        </authorList>
    </citation>
    <scope>NUCLEOTIDE SEQUENCE</scope>
    <source>
        <strain evidence="2">JCM 3086</strain>
    </source>
</reference>
<gene>
    <name evidence="2" type="ORF">GCM10010121_016610</name>
</gene>
<feature type="domain" description="Muconolactone isomerase" evidence="1">
    <location>
        <begin position="1"/>
        <end position="43"/>
    </location>
</feature>
<protein>
    <recommendedName>
        <fullName evidence="1">Muconolactone isomerase domain-containing protein</fullName>
    </recommendedName>
</protein>
<dbReference type="AlphaFoldDB" id="A0A917KCF6"/>
<evidence type="ECO:0000259" key="1">
    <source>
        <dbReference type="Pfam" id="PF02426"/>
    </source>
</evidence>
<dbReference type="EMBL" id="BMQA01000004">
    <property type="protein sequence ID" value="GGJ06816.1"/>
    <property type="molecule type" value="Genomic_DNA"/>
</dbReference>
<dbReference type="Proteomes" id="UP000657574">
    <property type="component" value="Unassembled WGS sequence"/>
</dbReference>
<dbReference type="SUPFAM" id="SSF54909">
    <property type="entry name" value="Dimeric alpha+beta barrel"/>
    <property type="match status" value="1"/>
</dbReference>
<keyword evidence="3" id="KW-1185">Reference proteome</keyword>
<organism evidence="2 3">
    <name type="scientific">Streptomyces brasiliensis</name>
    <dbReference type="NCBI Taxonomy" id="1954"/>
    <lineage>
        <taxon>Bacteria</taxon>
        <taxon>Bacillati</taxon>
        <taxon>Actinomycetota</taxon>
        <taxon>Actinomycetes</taxon>
        <taxon>Kitasatosporales</taxon>
        <taxon>Streptomycetaceae</taxon>
        <taxon>Streptomyces</taxon>
    </lineage>
</organism>
<dbReference type="InterPro" id="IPR011008">
    <property type="entry name" value="Dimeric_a/b-barrel"/>
</dbReference>
<dbReference type="InterPro" id="IPR026029">
    <property type="entry name" value="MLI_dom"/>
</dbReference>
<proteinExistence type="predicted"/>
<name>A0A917KCF6_9ACTN</name>
<evidence type="ECO:0000313" key="3">
    <source>
        <dbReference type="Proteomes" id="UP000657574"/>
    </source>
</evidence>
<accession>A0A917KCF6</accession>
<evidence type="ECO:0000313" key="2">
    <source>
        <dbReference type="EMBL" id="GGJ06816.1"/>
    </source>
</evidence>
<reference evidence="2" key="2">
    <citation type="submission" date="2020-09" db="EMBL/GenBank/DDBJ databases">
        <authorList>
            <person name="Sun Q."/>
            <person name="Ohkuma M."/>
        </authorList>
    </citation>
    <scope>NUCLEOTIDE SEQUENCE</scope>
    <source>
        <strain evidence="2">JCM 3086</strain>
    </source>
</reference>